<evidence type="ECO:0000313" key="3">
    <source>
        <dbReference type="Proteomes" id="UP001322138"/>
    </source>
</evidence>
<accession>A0ABR0FJM6</accession>
<dbReference type="RefSeq" id="XP_062732990.1">
    <property type="nucleotide sequence ID" value="XM_062877255.1"/>
</dbReference>
<dbReference type="PANTHER" id="PTHR38847">
    <property type="match status" value="1"/>
</dbReference>
<reference evidence="2 3" key="1">
    <citation type="journal article" date="2023" name="bioRxiv">
        <title>High-quality genome assemblies of four members of thePodospora anserinaspecies complex.</title>
        <authorList>
            <person name="Ament-Velasquez S.L."/>
            <person name="Vogan A.A."/>
            <person name="Wallerman O."/>
            <person name="Hartmann F."/>
            <person name="Gautier V."/>
            <person name="Silar P."/>
            <person name="Giraud T."/>
            <person name="Johannesson H."/>
        </authorList>
    </citation>
    <scope>NUCLEOTIDE SEQUENCE [LARGE SCALE GENOMIC DNA]</scope>
    <source>
        <strain evidence="2 3">CBS 112042</strain>
    </source>
</reference>
<feature type="chain" id="PRO_5045711846" description="Secreted protein" evidence="1">
    <location>
        <begin position="20"/>
        <end position="263"/>
    </location>
</feature>
<sequence length="263" mass="28600">MKLIPLILPSCLASAQALGQRLNFTVDATGRGCPPGSVSATISPDAQVMTFGFDKLQAYIGPGYDLAARTSNCGVHITISRPNSHVQYAVVENTYHGYGHLDKSITLTLLSTLYRSDNAGQVMTTSAAIPGSDVGQTFTRTVAVPETEYLWSTCGSNSTLWMLSERISLTSRERGVEGKFPDEDGGVVPLTRQLRLLISPVQLRWPMLGNVYCLLFNLHAEGPMLRLSNGNKIAVALSFFVPTLSKQLMSDDHLHRLDVLQSS</sequence>
<dbReference type="PANTHER" id="PTHR38847:SF1">
    <property type="entry name" value="PSEUDOURIDINE SYNTHASE RSUA_RLUA-LIKE DOMAIN-CONTAINING PROTEIN"/>
    <property type="match status" value="1"/>
</dbReference>
<dbReference type="GeneID" id="87896737"/>
<feature type="signal peptide" evidence="1">
    <location>
        <begin position="1"/>
        <end position="19"/>
    </location>
</feature>
<evidence type="ECO:0000256" key="1">
    <source>
        <dbReference type="SAM" id="SignalP"/>
    </source>
</evidence>
<proteinExistence type="predicted"/>
<dbReference type="Proteomes" id="UP001322138">
    <property type="component" value="Unassembled WGS sequence"/>
</dbReference>
<dbReference type="Pfam" id="PF14273">
    <property type="entry name" value="DUF4360"/>
    <property type="match status" value="1"/>
</dbReference>
<dbReference type="EMBL" id="JAFFGZ010000005">
    <property type="protein sequence ID" value="KAK4644014.1"/>
    <property type="molecule type" value="Genomic_DNA"/>
</dbReference>
<organism evidence="2 3">
    <name type="scientific">Podospora bellae-mahoneyi</name>
    <dbReference type="NCBI Taxonomy" id="2093777"/>
    <lineage>
        <taxon>Eukaryota</taxon>
        <taxon>Fungi</taxon>
        <taxon>Dikarya</taxon>
        <taxon>Ascomycota</taxon>
        <taxon>Pezizomycotina</taxon>
        <taxon>Sordariomycetes</taxon>
        <taxon>Sordariomycetidae</taxon>
        <taxon>Sordariales</taxon>
        <taxon>Podosporaceae</taxon>
        <taxon>Podospora</taxon>
    </lineage>
</organism>
<keyword evidence="1" id="KW-0732">Signal</keyword>
<evidence type="ECO:0000313" key="2">
    <source>
        <dbReference type="EMBL" id="KAK4644014.1"/>
    </source>
</evidence>
<gene>
    <name evidence="2" type="ORF">QC761_301020</name>
</gene>
<dbReference type="InterPro" id="IPR025649">
    <property type="entry name" value="DUF4360"/>
</dbReference>
<evidence type="ECO:0008006" key="4">
    <source>
        <dbReference type="Google" id="ProtNLM"/>
    </source>
</evidence>
<protein>
    <recommendedName>
        <fullName evidence="4">Secreted protein</fullName>
    </recommendedName>
</protein>
<name>A0ABR0FJM6_9PEZI</name>
<comment type="caution">
    <text evidence="2">The sequence shown here is derived from an EMBL/GenBank/DDBJ whole genome shotgun (WGS) entry which is preliminary data.</text>
</comment>
<keyword evidence="3" id="KW-1185">Reference proteome</keyword>